<protein>
    <submittedName>
        <fullName evidence="2">Uncharacterized protein</fullName>
    </submittedName>
</protein>
<gene>
    <name evidence="2" type="ORF">GDO81_014116</name>
</gene>
<accession>A0AAV7B889</accession>
<proteinExistence type="predicted"/>
<keyword evidence="3" id="KW-1185">Reference proteome</keyword>
<dbReference type="Proteomes" id="UP000824782">
    <property type="component" value="Unassembled WGS sequence"/>
</dbReference>
<dbReference type="AlphaFoldDB" id="A0AAV7B889"/>
<reference evidence="2" key="1">
    <citation type="thesis" date="2020" institute="ProQuest LLC" country="789 East Eisenhower Parkway, Ann Arbor, MI, USA">
        <title>Comparative Genomics and Chromosome Evolution.</title>
        <authorList>
            <person name="Mudd A.B."/>
        </authorList>
    </citation>
    <scope>NUCLEOTIDE SEQUENCE</scope>
    <source>
        <strain evidence="2">237g6f4</strain>
        <tissue evidence="2">Blood</tissue>
    </source>
</reference>
<evidence type="ECO:0000313" key="2">
    <source>
        <dbReference type="EMBL" id="KAG8568709.1"/>
    </source>
</evidence>
<evidence type="ECO:0000256" key="1">
    <source>
        <dbReference type="SAM" id="MobiDB-lite"/>
    </source>
</evidence>
<feature type="region of interest" description="Disordered" evidence="1">
    <location>
        <begin position="1"/>
        <end position="22"/>
    </location>
</feature>
<name>A0AAV7B889_ENGPU</name>
<organism evidence="2 3">
    <name type="scientific">Engystomops pustulosus</name>
    <name type="common">Tungara frog</name>
    <name type="synonym">Physalaemus pustulosus</name>
    <dbReference type="NCBI Taxonomy" id="76066"/>
    <lineage>
        <taxon>Eukaryota</taxon>
        <taxon>Metazoa</taxon>
        <taxon>Chordata</taxon>
        <taxon>Craniata</taxon>
        <taxon>Vertebrata</taxon>
        <taxon>Euteleostomi</taxon>
        <taxon>Amphibia</taxon>
        <taxon>Batrachia</taxon>
        <taxon>Anura</taxon>
        <taxon>Neobatrachia</taxon>
        <taxon>Hyloidea</taxon>
        <taxon>Leptodactylidae</taxon>
        <taxon>Leiuperinae</taxon>
        <taxon>Engystomops</taxon>
    </lineage>
</organism>
<feature type="compositionally biased region" description="Polar residues" evidence="1">
    <location>
        <begin position="135"/>
        <end position="146"/>
    </location>
</feature>
<feature type="region of interest" description="Disordered" evidence="1">
    <location>
        <begin position="115"/>
        <end position="146"/>
    </location>
</feature>
<sequence>MLPQRKLAWSDRKKKPKSEITPGKCGANFGKASYSVNRFHKTSGCRQHEGRKISYCEVTSSSLPLRDSSGTGRTSKKNSVAQNQFLPPIMTVGTDSCVSKQTCLLLSETLSRGPMKGERWRINTSSRNPERESLESANQEDALSPVSSPGYVVSLISGSWEHKTLGLDDLGRSQVQKTVTPDLYGSCLLVLASRGSVGKDSVVQPVSDNLRRTVDRSQRYLNLSKATKRGLSAWKSSEELNFVKKGLEKHSSGDSAFGTDTWSENAEVDIELGLELNTLEMDHYTHQRIMNWILQVNAALFSPHASEPLKCSLTEQDTSIKIVYDGD</sequence>
<comment type="caution">
    <text evidence="2">The sequence shown here is derived from an EMBL/GenBank/DDBJ whole genome shotgun (WGS) entry which is preliminary data.</text>
</comment>
<evidence type="ECO:0000313" key="3">
    <source>
        <dbReference type="Proteomes" id="UP000824782"/>
    </source>
</evidence>
<dbReference type="EMBL" id="WNYA01000006">
    <property type="protein sequence ID" value="KAG8568709.1"/>
    <property type="molecule type" value="Genomic_DNA"/>
</dbReference>